<evidence type="ECO:0000313" key="1">
    <source>
        <dbReference type="EMBL" id="CAI5778303.1"/>
    </source>
</evidence>
<name>A0AA35KJ54_9SAUR</name>
<gene>
    <name evidence="1" type="ORF">PODLI_1B032540</name>
</gene>
<proteinExistence type="predicted"/>
<organism evidence="1 2">
    <name type="scientific">Podarcis lilfordi</name>
    <name type="common">Lilford's wall lizard</name>
    <dbReference type="NCBI Taxonomy" id="74358"/>
    <lineage>
        <taxon>Eukaryota</taxon>
        <taxon>Metazoa</taxon>
        <taxon>Chordata</taxon>
        <taxon>Craniata</taxon>
        <taxon>Vertebrata</taxon>
        <taxon>Euteleostomi</taxon>
        <taxon>Lepidosauria</taxon>
        <taxon>Squamata</taxon>
        <taxon>Bifurcata</taxon>
        <taxon>Unidentata</taxon>
        <taxon>Episquamata</taxon>
        <taxon>Laterata</taxon>
        <taxon>Lacertibaenia</taxon>
        <taxon>Lacertidae</taxon>
        <taxon>Podarcis</taxon>
    </lineage>
</organism>
<dbReference type="Proteomes" id="UP001178461">
    <property type="component" value="Chromosome 6"/>
</dbReference>
<reference evidence="1" key="1">
    <citation type="submission" date="2022-12" db="EMBL/GenBank/DDBJ databases">
        <authorList>
            <person name="Alioto T."/>
            <person name="Alioto T."/>
            <person name="Gomez Garrido J."/>
        </authorList>
    </citation>
    <scope>NUCLEOTIDE SEQUENCE</scope>
</reference>
<dbReference type="EMBL" id="OX395131">
    <property type="protein sequence ID" value="CAI5778303.1"/>
    <property type="molecule type" value="Genomic_DNA"/>
</dbReference>
<protein>
    <submittedName>
        <fullName evidence="1">Uncharacterized protein</fullName>
    </submittedName>
</protein>
<accession>A0AA35KJ54</accession>
<evidence type="ECO:0000313" key="2">
    <source>
        <dbReference type="Proteomes" id="UP001178461"/>
    </source>
</evidence>
<keyword evidence="2" id="KW-1185">Reference proteome</keyword>
<dbReference type="AlphaFoldDB" id="A0AA35KJ54"/>
<sequence>MASHLQVPTARCYNIAQTSGARCQSTAQLSVPSFRRQDNIGPPNRAWTFAPLNLHDAFRRLDSPRPRTLINTGRTQRNRNRKHTLYYLLKTWPSPNLSPHLYRIA</sequence>